<dbReference type="Proteomes" id="UP000268844">
    <property type="component" value="Unassembled WGS sequence"/>
</dbReference>
<evidence type="ECO:0000313" key="3">
    <source>
        <dbReference type="Proteomes" id="UP000268844"/>
    </source>
</evidence>
<name>A0A3S4EJU8_9HYPH</name>
<dbReference type="AlphaFoldDB" id="A0A3S4EJU8"/>
<keyword evidence="1" id="KW-0732">Signal</keyword>
<protein>
    <submittedName>
        <fullName evidence="2">Uncharacterized protein</fullName>
    </submittedName>
</protein>
<feature type="signal peptide" evidence="1">
    <location>
        <begin position="1"/>
        <end position="35"/>
    </location>
</feature>
<gene>
    <name evidence="2" type="ORF">DEVEQU_00658</name>
</gene>
<evidence type="ECO:0000256" key="1">
    <source>
        <dbReference type="SAM" id="SignalP"/>
    </source>
</evidence>
<organism evidence="2 3">
    <name type="scientific">Devosia equisanguinis</name>
    <dbReference type="NCBI Taxonomy" id="2490941"/>
    <lineage>
        <taxon>Bacteria</taxon>
        <taxon>Pseudomonadati</taxon>
        <taxon>Pseudomonadota</taxon>
        <taxon>Alphaproteobacteria</taxon>
        <taxon>Hyphomicrobiales</taxon>
        <taxon>Devosiaceae</taxon>
        <taxon>Devosia</taxon>
    </lineage>
</organism>
<reference evidence="2 3" key="1">
    <citation type="submission" date="2018-12" db="EMBL/GenBank/DDBJ databases">
        <authorList>
            <person name="Criscuolo A."/>
        </authorList>
    </citation>
    <scope>NUCLEOTIDE SEQUENCE [LARGE SCALE GENOMIC DNA]</scope>
    <source>
        <strain evidence="2">ACIP1116281</strain>
    </source>
</reference>
<keyword evidence="3" id="KW-1185">Reference proteome</keyword>
<proteinExistence type="predicted"/>
<feature type="chain" id="PRO_5018523387" evidence="1">
    <location>
        <begin position="36"/>
        <end position="149"/>
    </location>
</feature>
<dbReference type="EMBL" id="UZWD01000009">
    <property type="protein sequence ID" value="VDS03535.1"/>
    <property type="molecule type" value="Genomic_DNA"/>
</dbReference>
<evidence type="ECO:0000313" key="2">
    <source>
        <dbReference type="EMBL" id="VDS03535.1"/>
    </source>
</evidence>
<accession>A0A3S4EJU8</accession>
<sequence length="149" mass="16270">MFGSTCTRNPGRRNKLATPRVMIALLGAIAMPAFADEPFARELDAYCVTADGTRTGVAASQDGATNIYVWQPRAEPIIIRSVHSRRTVSQWHRLLDEAKLDAMPTSEVPAPYCAIERTERGRLHSVRWELGAGPQSLAPIFGAIPAAKL</sequence>